<protein>
    <submittedName>
        <fullName evidence="1">Uncharacterized protein</fullName>
    </submittedName>
</protein>
<keyword evidence="2" id="KW-1185">Reference proteome</keyword>
<dbReference type="Proteomes" id="UP001275440">
    <property type="component" value="Unassembled WGS sequence"/>
</dbReference>
<name>A0ABU3WQ62_9NOCA</name>
<evidence type="ECO:0000313" key="1">
    <source>
        <dbReference type="EMBL" id="MDV2476130.1"/>
    </source>
</evidence>
<reference evidence="1 2" key="1">
    <citation type="submission" date="2019-10" db="EMBL/GenBank/DDBJ databases">
        <title>Draft Genome Assembly of Rhodococcus zopfii DSM44189.</title>
        <authorList>
            <person name="Sutton J.M."/>
            <person name="Akob D.M."/>
            <person name="Bushman T.J."/>
        </authorList>
    </citation>
    <scope>NUCLEOTIDE SEQUENCE [LARGE SCALE GENOMIC DNA]</scope>
    <source>
        <strain evidence="1 2">DSM 44189</strain>
    </source>
</reference>
<organism evidence="1 2">
    <name type="scientific">Rhodococcus zopfii</name>
    <dbReference type="NCBI Taxonomy" id="43772"/>
    <lineage>
        <taxon>Bacteria</taxon>
        <taxon>Bacillati</taxon>
        <taxon>Actinomycetota</taxon>
        <taxon>Actinomycetes</taxon>
        <taxon>Mycobacteriales</taxon>
        <taxon>Nocardiaceae</taxon>
        <taxon>Rhodococcus</taxon>
    </lineage>
</organism>
<dbReference type="EMBL" id="WBMO01000001">
    <property type="protein sequence ID" value="MDV2476130.1"/>
    <property type="molecule type" value="Genomic_DNA"/>
</dbReference>
<gene>
    <name evidence="1" type="ORF">F8M49_13685</name>
</gene>
<comment type="caution">
    <text evidence="1">The sequence shown here is derived from an EMBL/GenBank/DDBJ whole genome shotgun (WGS) entry which is preliminary data.</text>
</comment>
<proteinExistence type="predicted"/>
<evidence type="ECO:0000313" key="2">
    <source>
        <dbReference type="Proteomes" id="UP001275440"/>
    </source>
</evidence>
<sequence length="152" mass="16203">MGTDEVRTPAVDGQRLAGLREVLEGKLPDLAPCARLLAGDAEPEILDRAVARAVATWRGPVGPELCAYVLCWFVYLRRPRQAHVGLVADDCPHGAVLFATLPPTEQLAIVLAGYAELPAHRIAAVAGRVLAEIELESAVPMIGPVRPTAEAR</sequence>
<accession>A0ABU3WQ62</accession>